<keyword evidence="2" id="KW-0963">Cytoplasm</keyword>
<dbReference type="PANTHER" id="PTHR36174">
    <property type="entry name" value="LIPID II:GLYCINE GLYCYLTRANSFERASE"/>
    <property type="match status" value="1"/>
</dbReference>
<dbReference type="HOGENOM" id="CLU_048411_1_0_11"/>
<dbReference type="STRING" id="288705.RSal33209_0818"/>
<accession>A9WQJ2</accession>
<evidence type="ECO:0000256" key="7">
    <source>
        <dbReference type="ARBA" id="ARBA00023316"/>
    </source>
</evidence>
<dbReference type="GO" id="GO:0008360">
    <property type="term" value="P:regulation of cell shape"/>
    <property type="evidence" value="ECO:0007669"/>
    <property type="project" value="UniProtKB-KW"/>
</dbReference>
<reference evidence="9" key="1">
    <citation type="journal article" date="2008" name="J. Bacteriol.">
        <title>Genome sequence of the fish pathogen Renibacterium salmoninarum suggests reductive evolution away from an environmental Arthrobacter ancestor.</title>
        <authorList>
            <person name="Wiens G.D."/>
            <person name="Rockey D.D."/>
            <person name="Wu Z."/>
            <person name="Chang J."/>
            <person name="Levy R."/>
            <person name="Crane S."/>
            <person name="Chen D.S."/>
            <person name="Capri G.R."/>
            <person name="Burnett J.R."/>
            <person name="Sudheesh P.S."/>
            <person name="Schipma M.J."/>
            <person name="Burd H."/>
            <person name="Bhattacharyya A."/>
            <person name="Rhodes L.D."/>
            <person name="Kaul R."/>
            <person name="Strom M.S."/>
        </authorList>
    </citation>
    <scope>NUCLEOTIDE SEQUENCE [LARGE SCALE GENOMIC DNA]</scope>
    <source>
        <strain evidence="9">ATCC 33209 / DSM 20767 / JCM 11484 / NBRC 15589 / NCIMB 2235</strain>
    </source>
</reference>
<dbReference type="KEGG" id="rsa:RSal33209_0818"/>
<dbReference type="InterPro" id="IPR050644">
    <property type="entry name" value="PG_Glycine_Bridge_Synth"/>
</dbReference>
<dbReference type="RefSeq" id="WP_012244259.1">
    <property type="nucleotide sequence ID" value="NC_010168.1"/>
</dbReference>
<dbReference type="GO" id="GO:0016755">
    <property type="term" value="F:aminoacyltransferase activity"/>
    <property type="evidence" value="ECO:0007669"/>
    <property type="project" value="InterPro"/>
</dbReference>
<keyword evidence="3" id="KW-0808">Transferase</keyword>
<dbReference type="PANTHER" id="PTHR36174:SF2">
    <property type="entry name" value="AMINOACYLTRANSFERASE FEMA"/>
    <property type="match status" value="1"/>
</dbReference>
<evidence type="ECO:0000313" key="9">
    <source>
        <dbReference type="Proteomes" id="UP000002007"/>
    </source>
</evidence>
<name>A9WQJ2_RENSM</name>
<dbReference type="SUPFAM" id="SSF55729">
    <property type="entry name" value="Acyl-CoA N-acyltransferases (Nat)"/>
    <property type="match status" value="2"/>
</dbReference>
<dbReference type="EMBL" id="CP000910">
    <property type="protein sequence ID" value="ABY22562.1"/>
    <property type="molecule type" value="Genomic_DNA"/>
</dbReference>
<evidence type="ECO:0000256" key="6">
    <source>
        <dbReference type="ARBA" id="ARBA00023315"/>
    </source>
</evidence>
<dbReference type="AlphaFoldDB" id="A9WQJ2"/>
<dbReference type="InterPro" id="IPR003447">
    <property type="entry name" value="FEMABX"/>
</dbReference>
<keyword evidence="6" id="KW-0012">Acyltransferase</keyword>
<evidence type="ECO:0000313" key="8">
    <source>
        <dbReference type="EMBL" id="ABY22562.1"/>
    </source>
</evidence>
<keyword evidence="7" id="KW-0961">Cell wall biogenesis/degradation</keyword>
<dbReference type="InterPro" id="IPR016181">
    <property type="entry name" value="Acyl_CoA_acyltransferase"/>
</dbReference>
<dbReference type="eggNOG" id="COG2348">
    <property type="taxonomic scope" value="Bacteria"/>
</dbReference>
<evidence type="ECO:0000256" key="2">
    <source>
        <dbReference type="ARBA" id="ARBA00022490"/>
    </source>
</evidence>
<dbReference type="Gene3D" id="1.20.58.90">
    <property type="match status" value="1"/>
</dbReference>
<evidence type="ECO:0000256" key="3">
    <source>
        <dbReference type="ARBA" id="ARBA00022679"/>
    </source>
</evidence>
<evidence type="ECO:0000256" key="1">
    <source>
        <dbReference type="ARBA" id="ARBA00009943"/>
    </source>
</evidence>
<keyword evidence="5" id="KW-0573">Peptidoglycan synthesis</keyword>
<organism evidence="8 9">
    <name type="scientific">Renibacterium salmoninarum (strain ATCC 33209 / DSM 20767 / JCM 11484 / NBRC 15589 / NCIMB 2235)</name>
    <dbReference type="NCBI Taxonomy" id="288705"/>
    <lineage>
        <taxon>Bacteria</taxon>
        <taxon>Bacillati</taxon>
        <taxon>Actinomycetota</taxon>
        <taxon>Actinomycetes</taxon>
        <taxon>Micrococcales</taxon>
        <taxon>Micrococcaceae</taxon>
        <taxon>Renibacterium</taxon>
    </lineage>
</organism>
<protein>
    <submittedName>
        <fullName evidence="8">Methicillin resistance protein</fullName>
    </submittedName>
</protein>
<evidence type="ECO:0000256" key="5">
    <source>
        <dbReference type="ARBA" id="ARBA00022984"/>
    </source>
</evidence>
<dbReference type="PROSITE" id="PS51191">
    <property type="entry name" value="FEMABX"/>
    <property type="match status" value="1"/>
</dbReference>
<dbReference type="GO" id="GO:0009252">
    <property type="term" value="P:peptidoglycan biosynthetic process"/>
    <property type="evidence" value="ECO:0007669"/>
    <property type="project" value="UniProtKB-KW"/>
</dbReference>
<gene>
    <name evidence="8" type="ordered locus">RSal33209_0818</name>
</gene>
<proteinExistence type="inferred from homology"/>
<dbReference type="Gene3D" id="3.40.630.30">
    <property type="match status" value="2"/>
</dbReference>
<dbReference type="GO" id="GO:0071555">
    <property type="term" value="P:cell wall organization"/>
    <property type="evidence" value="ECO:0007669"/>
    <property type="project" value="UniProtKB-KW"/>
</dbReference>
<sequence length="428" mass="48333">MNFVQLTEHEFEAFEANHRQGNFLQSVVMGKRRQSTGWQMHLVGLKNDDGAVVAAALLSSRKVFLGYSDFDCAQGPVLDYDDAEVLAAFLTGLKGYLHEHRALRTTLNPTVLLTHRDLDAELIDDGYSGWKYVEQFEANWFSHQDNAEVDRDPHLFRWFFSKDLSGITNADELTASFDSRAQRSLQTSIKSGVEVSVLGREQLDEFHDVLKHTAERRGFEYRDKSYHHSLAEFLSPDELKFCAARLNTQVYGEFLQQSLDKQQTEVRKAEDALAKNPENVKAQNRLRAAQEAVASGDVKLKQLDELKANGANPILAVGLFISHANEMVFLAGGSYDDYASFRAPFSLHWFAMQQAMQAGITRYNFYGTNGEFSGNPEQHGVYLFKRGFGGVSEERIGYFSLVSTPWVEKLRELAGGAKSFSRKILRRG</sequence>
<dbReference type="Pfam" id="PF02388">
    <property type="entry name" value="FemAB"/>
    <property type="match status" value="1"/>
</dbReference>
<comment type="similarity">
    <text evidence="1">Belongs to the FemABX family.</text>
</comment>
<keyword evidence="4" id="KW-0133">Cell shape</keyword>
<keyword evidence="9" id="KW-1185">Reference proteome</keyword>
<evidence type="ECO:0000256" key="4">
    <source>
        <dbReference type="ARBA" id="ARBA00022960"/>
    </source>
</evidence>
<dbReference type="Proteomes" id="UP000002007">
    <property type="component" value="Chromosome"/>
</dbReference>